<name>E0U658_GLOV7</name>
<dbReference type="InterPro" id="IPR023892">
    <property type="entry name" value="cNMP-bd"/>
</dbReference>
<dbReference type="PANTHER" id="PTHR24567">
    <property type="entry name" value="CRP FAMILY TRANSCRIPTIONAL REGULATORY PROTEIN"/>
    <property type="match status" value="1"/>
</dbReference>
<dbReference type="InterPro" id="IPR050397">
    <property type="entry name" value="Env_Response_Regulators"/>
</dbReference>
<dbReference type="RefSeq" id="WP_013320504.1">
    <property type="nucleotide sequence ID" value="NC_014501.1"/>
</dbReference>
<dbReference type="Pfam" id="PF00027">
    <property type="entry name" value="cNMP_binding"/>
    <property type="match status" value="1"/>
</dbReference>
<feature type="domain" description="Cyclic nucleotide-binding" evidence="1">
    <location>
        <begin position="7"/>
        <end position="100"/>
    </location>
</feature>
<protein>
    <submittedName>
        <fullName evidence="2">Putative transcriptional regulator, Crp/Fnr family</fullName>
    </submittedName>
</protein>
<dbReference type="InterPro" id="IPR000595">
    <property type="entry name" value="cNMP-bd_dom"/>
</dbReference>
<dbReference type="InterPro" id="IPR018490">
    <property type="entry name" value="cNMP-bd_dom_sf"/>
</dbReference>
<evidence type="ECO:0000313" key="3">
    <source>
        <dbReference type="Proteomes" id="UP000008206"/>
    </source>
</evidence>
<organism evidence="2 3">
    <name type="scientific">Gloeothece verrucosa (strain PCC 7822)</name>
    <name type="common">Cyanothece sp. (strain PCC 7822)</name>
    <dbReference type="NCBI Taxonomy" id="497965"/>
    <lineage>
        <taxon>Bacteria</taxon>
        <taxon>Bacillati</taxon>
        <taxon>Cyanobacteriota</taxon>
        <taxon>Cyanophyceae</taxon>
        <taxon>Oscillatoriophycideae</taxon>
        <taxon>Chroococcales</taxon>
        <taxon>Aphanothecaceae</taxon>
        <taxon>Gloeothece</taxon>
        <taxon>Gloeothece verrucosa</taxon>
    </lineage>
</organism>
<proteinExistence type="predicted"/>
<dbReference type="SMART" id="SM00100">
    <property type="entry name" value="cNMP"/>
    <property type="match status" value="1"/>
</dbReference>
<dbReference type="GO" id="GO:0003700">
    <property type="term" value="F:DNA-binding transcription factor activity"/>
    <property type="evidence" value="ECO:0007669"/>
    <property type="project" value="TreeGrafter"/>
</dbReference>
<dbReference type="eggNOG" id="COG0664">
    <property type="taxonomic scope" value="Bacteria"/>
</dbReference>
<sequence length="181" mass="20644">MKKVLFLFGELNDDDLDWIIARGQLEKISPNTILIEQDQPIDKLYILLKGQVEVLRTDQDSTQVIAKGGSGEVFGEMSFIDNLLPSATVKATENSVVLSIPCLQLADRLNQDIGFSSRFYRAITLFLSSRLRHTLKNLAYNPKEEEKEDIEPQNLPPAFLDVLPFAEARFDWLLRRVNNHI</sequence>
<dbReference type="HOGENOM" id="CLU_075053_16_0_3"/>
<reference evidence="3" key="1">
    <citation type="journal article" date="2011" name="MBio">
        <title>Novel metabolic attributes of the genus Cyanothece, comprising a group of unicellular nitrogen-fixing Cyanobacteria.</title>
        <authorList>
            <person name="Bandyopadhyay A."/>
            <person name="Elvitigala T."/>
            <person name="Welsh E."/>
            <person name="Stockel J."/>
            <person name="Liberton M."/>
            <person name="Min H."/>
            <person name="Sherman L.A."/>
            <person name="Pakrasi H.B."/>
        </authorList>
    </citation>
    <scope>NUCLEOTIDE SEQUENCE [LARGE SCALE GENOMIC DNA]</scope>
    <source>
        <strain evidence="3">PCC 7822</strain>
    </source>
</reference>
<dbReference type="CDD" id="cd00038">
    <property type="entry name" value="CAP_ED"/>
    <property type="match status" value="1"/>
</dbReference>
<gene>
    <name evidence="2" type="ordered locus">Cyan7822_0348</name>
</gene>
<evidence type="ECO:0000313" key="2">
    <source>
        <dbReference type="EMBL" id="ADN12394.1"/>
    </source>
</evidence>
<dbReference type="SUPFAM" id="SSF51206">
    <property type="entry name" value="cAMP-binding domain-like"/>
    <property type="match status" value="1"/>
</dbReference>
<dbReference type="OrthoDB" id="428497at2"/>
<dbReference type="KEGG" id="cyj:Cyan7822_0348"/>
<dbReference type="GO" id="GO:0005829">
    <property type="term" value="C:cytosol"/>
    <property type="evidence" value="ECO:0007669"/>
    <property type="project" value="TreeGrafter"/>
</dbReference>
<evidence type="ECO:0000259" key="1">
    <source>
        <dbReference type="PROSITE" id="PS50042"/>
    </source>
</evidence>
<keyword evidence="3" id="KW-1185">Reference proteome</keyword>
<dbReference type="Gene3D" id="2.60.120.10">
    <property type="entry name" value="Jelly Rolls"/>
    <property type="match status" value="1"/>
</dbReference>
<dbReference type="EMBL" id="CP002198">
    <property type="protein sequence ID" value="ADN12394.1"/>
    <property type="molecule type" value="Genomic_DNA"/>
</dbReference>
<dbReference type="NCBIfam" id="TIGR03896">
    <property type="entry name" value="cyc_nuc_ocin"/>
    <property type="match status" value="1"/>
</dbReference>
<dbReference type="Proteomes" id="UP000008206">
    <property type="component" value="Chromosome"/>
</dbReference>
<dbReference type="STRING" id="497965.Cyan7822_0348"/>
<dbReference type="PANTHER" id="PTHR24567:SF74">
    <property type="entry name" value="HTH-TYPE TRANSCRIPTIONAL REGULATOR ARCR"/>
    <property type="match status" value="1"/>
</dbReference>
<accession>E0U658</accession>
<dbReference type="InterPro" id="IPR014710">
    <property type="entry name" value="RmlC-like_jellyroll"/>
</dbReference>
<dbReference type="PROSITE" id="PS50042">
    <property type="entry name" value="CNMP_BINDING_3"/>
    <property type="match status" value="1"/>
</dbReference>
<dbReference type="AlphaFoldDB" id="E0U658"/>